<protein>
    <submittedName>
        <fullName evidence="16">Fpg/Nei family DNA glycosylase</fullName>
    </submittedName>
</protein>
<evidence type="ECO:0000256" key="9">
    <source>
        <dbReference type="ARBA" id="ARBA00023204"/>
    </source>
</evidence>
<dbReference type="Pfam" id="PF01149">
    <property type="entry name" value="Fapy_DNA_glyco"/>
    <property type="match status" value="1"/>
</dbReference>
<dbReference type="PROSITE" id="PS51068">
    <property type="entry name" value="FPG_CAT"/>
    <property type="match status" value="1"/>
</dbReference>
<dbReference type="InterPro" id="IPR010979">
    <property type="entry name" value="Ribosomal_uS13-like_H2TH"/>
</dbReference>
<keyword evidence="7" id="KW-0862">Zinc</keyword>
<comment type="similarity">
    <text evidence="2">Belongs to the FPG family.</text>
</comment>
<dbReference type="PROSITE" id="PS51066">
    <property type="entry name" value="ZF_FPG_2"/>
    <property type="match status" value="1"/>
</dbReference>
<evidence type="ECO:0000256" key="1">
    <source>
        <dbReference type="ARBA" id="ARBA00001668"/>
    </source>
</evidence>
<dbReference type="InterPro" id="IPR000214">
    <property type="entry name" value="Znf_DNA_glyclase/AP_lyase"/>
</dbReference>
<evidence type="ECO:0000256" key="10">
    <source>
        <dbReference type="ARBA" id="ARBA00023239"/>
    </source>
</evidence>
<keyword evidence="12" id="KW-0326">Glycosidase</keyword>
<accession>A0ABP7ABQ3</accession>
<keyword evidence="6" id="KW-0378">Hydrolase</keyword>
<comment type="catalytic activity">
    <reaction evidence="1">
        <text>Hydrolysis of DNA containing ring-opened 7-methylguanine residues, releasing 2,6-diamino-4-hydroxy-5-(N-methyl)formamidopyrimidine.</text>
        <dbReference type="EC" id="3.2.2.23"/>
    </reaction>
</comment>
<name>A0ABP7ABQ3_9MICO</name>
<keyword evidence="11" id="KW-0511">Multifunctional enzyme</keyword>
<evidence type="ECO:0000256" key="12">
    <source>
        <dbReference type="ARBA" id="ARBA00023295"/>
    </source>
</evidence>
<sequence length="270" mass="28623">MPESPEVQALAEFLSDNATRRRVEAVDIAEFRAQKTRDRPLATLVGARIDRVRRFGKHVDIATDAGHLVVTFGRAGWARWNGDAAADDAPVIARIDLDGAVLEFTDGGDWLSLGLHVVDDPFEIPAIASLGPDPLDPEFDAAAFAAASFGRRKQLKALLQEQESIAGIGNAYSDEILHVARLSPTAHATALDDVERARLLAAVTGVMRDAACARRGIPLSQQKTAKVAAMRVHGRTGLTCPVCGGAVVDLPGSKAGAQYCPACQTDGTPL</sequence>
<evidence type="ECO:0000256" key="8">
    <source>
        <dbReference type="ARBA" id="ARBA00023125"/>
    </source>
</evidence>
<dbReference type="SUPFAM" id="SSF46946">
    <property type="entry name" value="S13-like H2TH domain"/>
    <property type="match status" value="1"/>
</dbReference>
<feature type="domain" description="Formamidopyrimidine-DNA glycosylase catalytic" evidence="15">
    <location>
        <begin position="2"/>
        <end position="111"/>
    </location>
</feature>
<keyword evidence="8" id="KW-0238">DNA-binding</keyword>
<comment type="caution">
    <text evidence="16">The sequence shown here is derived from an EMBL/GenBank/DDBJ whole genome shotgun (WGS) entry which is preliminary data.</text>
</comment>
<dbReference type="EMBL" id="BAAAYU010000001">
    <property type="protein sequence ID" value="GAA3628511.1"/>
    <property type="molecule type" value="Genomic_DNA"/>
</dbReference>
<proteinExistence type="inferred from homology"/>
<keyword evidence="9" id="KW-0234">DNA repair</keyword>
<evidence type="ECO:0000256" key="5">
    <source>
        <dbReference type="ARBA" id="ARBA00022771"/>
    </source>
</evidence>
<dbReference type="Proteomes" id="UP001501697">
    <property type="component" value="Unassembled WGS sequence"/>
</dbReference>
<keyword evidence="10" id="KW-0456">Lyase</keyword>
<evidence type="ECO:0000256" key="3">
    <source>
        <dbReference type="ARBA" id="ARBA00022723"/>
    </source>
</evidence>
<evidence type="ECO:0000256" key="7">
    <source>
        <dbReference type="ARBA" id="ARBA00022833"/>
    </source>
</evidence>
<dbReference type="SMART" id="SM01232">
    <property type="entry name" value="H2TH"/>
    <property type="match status" value="1"/>
</dbReference>
<evidence type="ECO:0000256" key="4">
    <source>
        <dbReference type="ARBA" id="ARBA00022763"/>
    </source>
</evidence>
<dbReference type="InterPro" id="IPR015886">
    <property type="entry name" value="H2TH_FPG"/>
</dbReference>
<dbReference type="SUPFAM" id="SSF81624">
    <property type="entry name" value="N-terminal domain of MutM-like DNA repair proteins"/>
    <property type="match status" value="1"/>
</dbReference>
<dbReference type="InterPro" id="IPR035937">
    <property type="entry name" value="FPG_N"/>
</dbReference>
<dbReference type="SUPFAM" id="SSF57716">
    <property type="entry name" value="Glucocorticoid receptor-like (DNA-binding domain)"/>
    <property type="match status" value="1"/>
</dbReference>
<keyword evidence="17" id="KW-1185">Reference proteome</keyword>
<dbReference type="RefSeq" id="WP_344736674.1">
    <property type="nucleotide sequence ID" value="NZ_BAAAYU010000001.1"/>
</dbReference>
<evidence type="ECO:0000256" key="13">
    <source>
        <dbReference type="PROSITE-ProRule" id="PRU00391"/>
    </source>
</evidence>
<evidence type="ECO:0000256" key="2">
    <source>
        <dbReference type="ARBA" id="ARBA00009409"/>
    </source>
</evidence>
<keyword evidence="3" id="KW-0479">Metal-binding</keyword>
<evidence type="ECO:0000256" key="11">
    <source>
        <dbReference type="ARBA" id="ARBA00023268"/>
    </source>
</evidence>
<dbReference type="Gene3D" id="3.20.190.10">
    <property type="entry name" value="MutM-like, N-terminal"/>
    <property type="match status" value="1"/>
</dbReference>
<evidence type="ECO:0000313" key="16">
    <source>
        <dbReference type="EMBL" id="GAA3628511.1"/>
    </source>
</evidence>
<dbReference type="InterPro" id="IPR012319">
    <property type="entry name" value="FPG_cat"/>
</dbReference>
<keyword evidence="4" id="KW-0227">DNA damage</keyword>
<gene>
    <name evidence="16" type="ORF">GCM10022200_08790</name>
</gene>
<evidence type="ECO:0000259" key="15">
    <source>
        <dbReference type="PROSITE" id="PS51068"/>
    </source>
</evidence>
<evidence type="ECO:0000259" key="14">
    <source>
        <dbReference type="PROSITE" id="PS51066"/>
    </source>
</evidence>
<dbReference type="Gene3D" id="1.10.8.50">
    <property type="match status" value="1"/>
</dbReference>
<dbReference type="PANTHER" id="PTHR22993:SF9">
    <property type="entry name" value="FORMAMIDOPYRIMIDINE-DNA GLYCOSYLASE"/>
    <property type="match status" value="1"/>
</dbReference>
<dbReference type="PANTHER" id="PTHR22993">
    <property type="entry name" value="FORMAMIDOPYRIMIDINE-DNA GLYCOSYLASE"/>
    <property type="match status" value="1"/>
</dbReference>
<evidence type="ECO:0000256" key="6">
    <source>
        <dbReference type="ARBA" id="ARBA00022801"/>
    </source>
</evidence>
<reference evidence="17" key="1">
    <citation type="journal article" date="2019" name="Int. J. Syst. Evol. Microbiol.">
        <title>The Global Catalogue of Microorganisms (GCM) 10K type strain sequencing project: providing services to taxonomists for standard genome sequencing and annotation.</title>
        <authorList>
            <consortium name="The Broad Institute Genomics Platform"/>
            <consortium name="The Broad Institute Genome Sequencing Center for Infectious Disease"/>
            <person name="Wu L."/>
            <person name="Ma J."/>
        </authorList>
    </citation>
    <scope>NUCLEOTIDE SEQUENCE [LARGE SCALE GENOMIC DNA]</scope>
    <source>
        <strain evidence="17">JCM 16544</strain>
    </source>
</reference>
<dbReference type="Pfam" id="PF06831">
    <property type="entry name" value="H2TH"/>
    <property type="match status" value="1"/>
</dbReference>
<evidence type="ECO:0000313" key="17">
    <source>
        <dbReference type="Proteomes" id="UP001501697"/>
    </source>
</evidence>
<dbReference type="SMART" id="SM00898">
    <property type="entry name" value="Fapy_DNA_glyco"/>
    <property type="match status" value="1"/>
</dbReference>
<feature type="domain" description="FPG-type" evidence="14">
    <location>
        <begin position="231"/>
        <end position="265"/>
    </location>
</feature>
<keyword evidence="5 13" id="KW-0863">Zinc-finger</keyword>
<organism evidence="16 17">
    <name type="scientific">Microbacterium awajiense</name>
    <dbReference type="NCBI Taxonomy" id="415214"/>
    <lineage>
        <taxon>Bacteria</taxon>
        <taxon>Bacillati</taxon>
        <taxon>Actinomycetota</taxon>
        <taxon>Actinomycetes</taxon>
        <taxon>Micrococcales</taxon>
        <taxon>Microbacteriaceae</taxon>
        <taxon>Microbacterium</taxon>
    </lineage>
</organism>